<evidence type="ECO:0000259" key="2">
    <source>
        <dbReference type="Pfam" id="PF03732"/>
    </source>
</evidence>
<dbReference type="PANTHER" id="PTHR15503:SF45">
    <property type="entry name" value="RNA-DIRECTED DNA POLYMERASE HOMOLOG"/>
    <property type="match status" value="1"/>
</dbReference>
<dbReference type="Proteomes" id="UP000075243">
    <property type="component" value="Chromosome 1"/>
</dbReference>
<organism evidence="3 4">
    <name type="scientific">Cajanus cajan</name>
    <name type="common">Pigeon pea</name>
    <name type="synonym">Cajanus indicus</name>
    <dbReference type="NCBI Taxonomy" id="3821"/>
    <lineage>
        <taxon>Eukaryota</taxon>
        <taxon>Viridiplantae</taxon>
        <taxon>Streptophyta</taxon>
        <taxon>Embryophyta</taxon>
        <taxon>Tracheophyta</taxon>
        <taxon>Spermatophyta</taxon>
        <taxon>Magnoliopsida</taxon>
        <taxon>eudicotyledons</taxon>
        <taxon>Gunneridae</taxon>
        <taxon>Pentapetalae</taxon>
        <taxon>rosids</taxon>
        <taxon>fabids</taxon>
        <taxon>Fabales</taxon>
        <taxon>Fabaceae</taxon>
        <taxon>Papilionoideae</taxon>
        <taxon>50 kb inversion clade</taxon>
        <taxon>NPAAA clade</taxon>
        <taxon>indigoferoid/millettioid clade</taxon>
        <taxon>Phaseoleae</taxon>
        <taxon>Cajanus</taxon>
    </lineage>
</organism>
<feature type="compositionally biased region" description="Basic and acidic residues" evidence="1">
    <location>
        <begin position="179"/>
        <end position="195"/>
    </location>
</feature>
<dbReference type="InterPro" id="IPR043502">
    <property type="entry name" value="DNA/RNA_pol_sf"/>
</dbReference>
<dbReference type="InterPro" id="IPR005162">
    <property type="entry name" value="Retrotrans_gag_dom"/>
</dbReference>
<evidence type="ECO:0000313" key="3">
    <source>
        <dbReference type="EMBL" id="KYP75859.1"/>
    </source>
</evidence>
<dbReference type="SUPFAM" id="SSF56672">
    <property type="entry name" value="DNA/RNA polymerases"/>
    <property type="match status" value="1"/>
</dbReference>
<feature type="domain" description="Retrotransposon gag" evidence="2">
    <location>
        <begin position="2"/>
        <end position="92"/>
    </location>
</feature>
<proteinExistence type="predicted"/>
<dbReference type="Gene3D" id="3.10.10.10">
    <property type="entry name" value="HIV Type 1 Reverse Transcriptase, subunit A, domain 1"/>
    <property type="match status" value="1"/>
</dbReference>
<dbReference type="OMA" id="RCESIEH"/>
<sequence>MLVGEAEHWWRGTYQMLVARGVTVDWECFRTVFMEKYFLESVRHAKEAEFMWLHQGGLSVSEYAMRFEHLARFYSQAISEAWKCRKFAEGLKYELKKVVVPMAITEFPALVEKAKIVERLEGGNRVIRATKGPAGSKRGGGSQRKPYDRPQPQQGGPVIRQPAETTRGGGQGGGVVLRSRLERSTQRSDAQRADTQRSSVQRVETQRGDRPTTAGRVFALTGTEASTSSDLVKGKGKAAGMDWLSTNRILIDCANRQLIFPQEDDELLISAGQAKSMLMDGAECCLLLAMMSVETERVISEIDVVRAFAEVFPDELPGLPPVREMEFSIDLVPGAGPVSVAPYRMAPTELVELKGQLEDLLEKQLVRQSFAVGCSIQTLIMYMYIF</sequence>
<keyword evidence="4" id="KW-1185">Reference proteome</keyword>
<accession>A0A151U9A8</accession>
<reference evidence="3 4" key="1">
    <citation type="journal article" date="2012" name="Nat. Biotechnol.">
        <title>Draft genome sequence of pigeonpea (Cajanus cajan), an orphan legume crop of resource-poor farmers.</title>
        <authorList>
            <person name="Varshney R.K."/>
            <person name="Chen W."/>
            <person name="Li Y."/>
            <person name="Bharti A.K."/>
            <person name="Saxena R.K."/>
            <person name="Schlueter J.A."/>
            <person name="Donoghue M.T."/>
            <person name="Azam S."/>
            <person name="Fan G."/>
            <person name="Whaley A.M."/>
            <person name="Farmer A.D."/>
            <person name="Sheridan J."/>
            <person name="Iwata A."/>
            <person name="Tuteja R."/>
            <person name="Penmetsa R.V."/>
            <person name="Wu W."/>
            <person name="Upadhyaya H.D."/>
            <person name="Yang S.P."/>
            <person name="Shah T."/>
            <person name="Saxena K.B."/>
            <person name="Michael T."/>
            <person name="McCombie W.R."/>
            <person name="Yang B."/>
            <person name="Zhang G."/>
            <person name="Yang H."/>
            <person name="Wang J."/>
            <person name="Spillane C."/>
            <person name="Cook D.R."/>
            <person name="May G.D."/>
            <person name="Xu X."/>
            <person name="Jackson S.A."/>
        </authorList>
    </citation>
    <scope>NUCLEOTIDE SEQUENCE [LARGE SCALE GENOMIC DNA]</scope>
    <source>
        <strain evidence="4">cv. Asha</strain>
    </source>
</reference>
<evidence type="ECO:0000313" key="4">
    <source>
        <dbReference type="Proteomes" id="UP000075243"/>
    </source>
</evidence>
<dbReference type="PANTHER" id="PTHR15503">
    <property type="entry name" value="LDOC1 RELATED"/>
    <property type="match status" value="1"/>
</dbReference>
<gene>
    <name evidence="3" type="ORF">KK1_020067</name>
</gene>
<dbReference type="Gramene" id="C.cajan_19498.t">
    <property type="protein sequence ID" value="C.cajan_19498.t"/>
    <property type="gene ID" value="C.cajan_19498"/>
</dbReference>
<dbReference type="Pfam" id="PF03732">
    <property type="entry name" value="Retrotrans_gag"/>
    <property type="match status" value="1"/>
</dbReference>
<feature type="region of interest" description="Disordered" evidence="1">
    <location>
        <begin position="127"/>
        <end position="214"/>
    </location>
</feature>
<dbReference type="AlphaFoldDB" id="A0A151U9A8"/>
<evidence type="ECO:0000256" key="1">
    <source>
        <dbReference type="SAM" id="MobiDB-lite"/>
    </source>
</evidence>
<dbReference type="InterPro" id="IPR032567">
    <property type="entry name" value="RTL1-rel"/>
</dbReference>
<dbReference type="EMBL" id="CM003603">
    <property type="protein sequence ID" value="KYP75859.1"/>
    <property type="molecule type" value="Genomic_DNA"/>
</dbReference>
<protein>
    <recommendedName>
        <fullName evidence="2">Retrotransposon gag domain-containing protein</fullName>
    </recommendedName>
</protein>
<name>A0A151U9A8_CAJCA</name>